<name>F2GB41_ALTMD</name>
<dbReference type="Pfam" id="PF01878">
    <property type="entry name" value="EVE"/>
    <property type="match status" value="1"/>
</dbReference>
<dbReference type="KEGG" id="amc:MADE_1009045"/>
<dbReference type="InterPro" id="IPR002740">
    <property type="entry name" value="EVE_domain"/>
</dbReference>
<organism evidence="3 4">
    <name type="scientific">Alteromonas mediterranea (strain DSM 17117 / CIP 110805 / LMG 28347 / Deep ecotype)</name>
    <dbReference type="NCBI Taxonomy" id="1774373"/>
    <lineage>
        <taxon>Bacteria</taxon>
        <taxon>Pseudomonadati</taxon>
        <taxon>Pseudomonadota</taxon>
        <taxon>Gammaproteobacteria</taxon>
        <taxon>Alteromonadales</taxon>
        <taxon>Alteromonadaceae</taxon>
        <taxon>Alteromonas/Salinimonas group</taxon>
        <taxon>Alteromonas</taxon>
    </lineage>
</organism>
<dbReference type="PANTHER" id="PTHR14087:SF7">
    <property type="entry name" value="THYMOCYTE NUCLEAR PROTEIN 1"/>
    <property type="match status" value="1"/>
</dbReference>
<evidence type="ECO:0000256" key="1">
    <source>
        <dbReference type="ARBA" id="ARBA00022553"/>
    </source>
</evidence>
<dbReference type="InterPro" id="IPR015947">
    <property type="entry name" value="PUA-like_sf"/>
</dbReference>
<accession>F2GB41</accession>
<dbReference type="InterPro" id="IPR047197">
    <property type="entry name" value="THYN1-like_EVE"/>
</dbReference>
<dbReference type="CDD" id="cd21133">
    <property type="entry name" value="EVE"/>
    <property type="match status" value="1"/>
</dbReference>
<dbReference type="FunFam" id="3.10.590.10:FF:000003">
    <property type="entry name" value="Thymocyte nuclear protein 1"/>
    <property type="match status" value="1"/>
</dbReference>
<dbReference type="Proteomes" id="UP000001870">
    <property type="component" value="Chromosome"/>
</dbReference>
<evidence type="ECO:0000259" key="2">
    <source>
        <dbReference type="Pfam" id="PF01878"/>
    </source>
</evidence>
<protein>
    <submittedName>
        <fullName evidence="3">EVE domain-containing protein</fullName>
    </submittedName>
</protein>
<keyword evidence="4" id="KW-1185">Reference proteome</keyword>
<reference evidence="3 4" key="1">
    <citation type="journal article" date="2008" name="ISME J.">
        <title>Comparative genomics of two ecotypes of the marine planktonic copiotroph Alteromonas macleodii suggests alternative lifestyles associated with different kinds of particulate organic matter.</title>
        <authorList>
            <person name="Ivars-Martinez E."/>
            <person name="Martin-Cuadrado A.B."/>
            <person name="D'Auria G."/>
            <person name="Mira A."/>
            <person name="Ferriera S."/>
            <person name="Johnson J."/>
            <person name="Friedman R."/>
            <person name="Rodriguez-Valera F."/>
        </authorList>
    </citation>
    <scope>NUCLEOTIDE SEQUENCE [LARGE SCALE GENOMIC DNA]</scope>
    <source>
        <strain evidence="4">DSM 17117 / CIP 110805 / LMG 28347 / Deep ecotype</strain>
    </source>
</reference>
<sequence length="182" mass="20912">MPLLEVNPLLRLSRAKTFLNKTKRHFYNMAYWLFKTEPDAFSIDDLANRPEQTEPWDGVRNYQARNFLRDGVKLGDKVFIYHSSCKLVGIAGVAEVVKDGYPDTTQFNPESKYYDPKSSEENPRWFRVDVKFVEKFSSVLPLSVIKSMEGITELPLVKKGGRLSIMPVQEGEWQQLYAAAKG</sequence>
<dbReference type="HOGENOM" id="CLU_041799_2_2_6"/>
<reference evidence="3 4" key="2">
    <citation type="journal article" date="2015" name="Antonie Van Leeuwenhoek">
        <title>Ecophysiological diversity of a novel member of the genus Alteromonas, and description of Alteromonas mediterranea sp. nov.</title>
        <authorList>
            <person name="Ivanova E.P."/>
            <person name="Lopez-Perez M."/>
            <person name="Zabalos M."/>
            <person name="Nguyen S.H."/>
            <person name="Webb H.K."/>
            <person name="Ryan J."/>
            <person name="Lagutin K."/>
            <person name="Vyssotski M."/>
            <person name="Crawford R.J."/>
            <person name="Rodriguez-Valera F."/>
        </authorList>
    </citation>
    <scope>NUCLEOTIDE SEQUENCE [LARGE SCALE GENOMIC DNA]</scope>
    <source>
        <strain evidence="4">DSM 17117 / CIP 110805 / LMG 28347 / Deep ecotype</strain>
    </source>
</reference>
<keyword evidence="1" id="KW-0597">Phosphoprotein</keyword>
<gene>
    <name evidence="3" type="ordered locus">MADE_1009045</name>
</gene>
<feature type="domain" description="EVE" evidence="2">
    <location>
        <begin position="30"/>
        <end position="177"/>
    </location>
</feature>
<dbReference type="SUPFAM" id="SSF88697">
    <property type="entry name" value="PUA domain-like"/>
    <property type="match status" value="1"/>
</dbReference>
<dbReference type="AlphaFoldDB" id="F2GB41"/>
<dbReference type="InterPro" id="IPR052181">
    <property type="entry name" value="5hmC_binding"/>
</dbReference>
<evidence type="ECO:0000313" key="4">
    <source>
        <dbReference type="Proteomes" id="UP000001870"/>
    </source>
</evidence>
<proteinExistence type="predicted"/>
<dbReference type="Gene3D" id="3.10.590.10">
    <property type="entry name" value="ph1033 like domains"/>
    <property type="match status" value="1"/>
</dbReference>
<dbReference type="PANTHER" id="PTHR14087">
    <property type="entry name" value="THYMOCYTE NUCLEAR PROTEIN 1"/>
    <property type="match status" value="1"/>
</dbReference>
<evidence type="ECO:0000313" key="3">
    <source>
        <dbReference type="EMBL" id="AEA97947.2"/>
    </source>
</evidence>
<dbReference type="EMBL" id="CP001103">
    <property type="protein sequence ID" value="AEA97947.2"/>
    <property type="molecule type" value="Genomic_DNA"/>
</dbReference>